<evidence type="ECO:0000256" key="3">
    <source>
        <dbReference type="ARBA" id="ARBA00009604"/>
    </source>
</evidence>
<comment type="caution">
    <text evidence="9">The sequence shown here is derived from an EMBL/GenBank/DDBJ whole genome shotgun (WGS) entry which is preliminary data.</text>
</comment>
<evidence type="ECO:0000256" key="4">
    <source>
        <dbReference type="ARBA" id="ARBA00012058"/>
    </source>
</evidence>
<proteinExistence type="inferred from homology"/>
<dbReference type="PANTHER" id="PTHR11902:SF1">
    <property type="entry name" value="ENOLASE"/>
    <property type="match status" value="1"/>
</dbReference>
<sequence>TKIILDAAASHFYEKGVYSFEKKELDSEELLNFYLDLIKNYPILGIEDPFSENDWQGFSMAVEKFGKQVFVIGDDLLVGNLKRIEKAIKQKSCNALILKPNQIGTVSETIRAAELAFKAGWGVFVKHRGGETNDSFIADLAVGIGAKYIMAGGPFKKERLAKYNRLLEIEKTIIS</sequence>
<evidence type="ECO:0000313" key="9">
    <source>
        <dbReference type="EMBL" id="GAG02661.1"/>
    </source>
</evidence>
<dbReference type="InterPro" id="IPR020810">
    <property type="entry name" value="Enolase_C"/>
</dbReference>
<keyword evidence="6" id="KW-0324">Glycolysis</keyword>
<dbReference type="GO" id="GO:0006096">
    <property type="term" value="P:glycolytic process"/>
    <property type="evidence" value="ECO:0007669"/>
    <property type="project" value="UniProtKB-UniPathway"/>
</dbReference>
<dbReference type="GO" id="GO:0004634">
    <property type="term" value="F:phosphopyruvate hydratase activity"/>
    <property type="evidence" value="ECO:0007669"/>
    <property type="project" value="UniProtKB-EC"/>
</dbReference>
<reference evidence="9" key="1">
    <citation type="journal article" date="2014" name="Front. Microbiol.">
        <title>High frequency of phylogenetically diverse reductive dehalogenase-homologous genes in deep subseafloor sedimentary metagenomes.</title>
        <authorList>
            <person name="Kawai M."/>
            <person name="Futagami T."/>
            <person name="Toyoda A."/>
            <person name="Takaki Y."/>
            <person name="Nishi S."/>
            <person name="Hori S."/>
            <person name="Arai W."/>
            <person name="Tsubouchi T."/>
            <person name="Morono Y."/>
            <person name="Uchiyama I."/>
            <person name="Ito T."/>
            <person name="Fujiyama A."/>
            <person name="Inagaki F."/>
            <person name="Takami H."/>
        </authorList>
    </citation>
    <scope>NUCLEOTIDE SEQUENCE</scope>
    <source>
        <strain evidence="9">Expedition CK06-06</strain>
    </source>
</reference>
<dbReference type="GO" id="GO:0000287">
    <property type="term" value="F:magnesium ion binding"/>
    <property type="evidence" value="ECO:0007669"/>
    <property type="project" value="InterPro"/>
</dbReference>
<dbReference type="GO" id="GO:0000015">
    <property type="term" value="C:phosphopyruvate hydratase complex"/>
    <property type="evidence" value="ECO:0007669"/>
    <property type="project" value="InterPro"/>
</dbReference>
<dbReference type="Pfam" id="PF00113">
    <property type="entry name" value="Enolase_C"/>
    <property type="match status" value="1"/>
</dbReference>
<organism evidence="9">
    <name type="scientific">marine sediment metagenome</name>
    <dbReference type="NCBI Taxonomy" id="412755"/>
    <lineage>
        <taxon>unclassified sequences</taxon>
        <taxon>metagenomes</taxon>
        <taxon>ecological metagenomes</taxon>
    </lineage>
</organism>
<dbReference type="PROSITE" id="PS00164">
    <property type="entry name" value="ENOLASE"/>
    <property type="match status" value="1"/>
</dbReference>
<dbReference type="AlphaFoldDB" id="X0VQ18"/>
<comment type="cofactor">
    <cofactor evidence="1">
        <name>Mg(2+)</name>
        <dbReference type="ChEBI" id="CHEBI:18420"/>
    </cofactor>
</comment>
<comment type="pathway">
    <text evidence="2">Carbohydrate degradation; glycolysis; pyruvate from D-glyceraldehyde 3-phosphate: step 4/5.</text>
</comment>
<dbReference type="InterPro" id="IPR036849">
    <property type="entry name" value="Enolase-like_C_sf"/>
</dbReference>
<feature type="non-terminal residue" evidence="9">
    <location>
        <position position="1"/>
    </location>
</feature>
<keyword evidence="7" id="KW-0456">Lyase</keyword>
<feature type="domain" description="Enolase C-terminal TIM barrel" evidence="8">
    <location>
        <begin position="1"/>
        <end position="175"/>
    </location>
</feature>
<dbReference type="UniPathway" id="UPA00109">
    <property type="reaction ID" value="UER00187"/>
</dbReference>
<dbReference type="SMART" id="SM01192">
    <property type="entry name" value="Enolase_C"/>
    <property type="match status" value="1"/>
</dbReference>
<accession>X0VQ18</accession>
<evidence type="ECO:0000259" key="8">
    <source>
        <dbReference type="SMART" id="SM01192"/>
    </source>
</evidence>
<dbReference type="InterPro" id="IPR020809">
    <property type="entry name" value="Enolase_CS"/>
</dbReference>
<dbReference type="PANTHER" id="PTHR11902">
    <property type="entry name" value="ENOLASE"/>
    <property type="match status" value="1"/>
</dbReference>
<keyword evidence="5" id="KW-0460">Magnesium</keyword>
<evidence type="ECO:0000256" key="6">
    <source>
        <dbReference type="ARBA" id="ARBA00023152"/>
    </source>
</evidence>
<evidence type="ECO:0000256" key="1">
    <source>
        <dbReference type="ARBA" id="ARBA00001946"/>
    </source>
</evidence>
<dbReference type="EMBL" id="BARS01021357">
    <property type="protein sequence ID" value="GAG02661.1"/>
    <property type="molecule type" value="Genomic_DNA"/>
</dbReference>
<evidence type="ECO:0000256" key="2">
    <source>
        <dbReference type="ARBA" id="ARBA00005031"/>
    </source>
</evidence>
<gene>
    <name evidence="9" type="ORF">S01H1_34309</name>
</gene>
<evidence type="ECO:0000256" key="7">
    <source>
        <dbReference type="ARBA" id="ARBA00023239"/>
    </source>
</evidence>
<protein>
    <recommendedName>
        <fullName evidence="4">phosphopyruvate hydratase</fullName>
        <ecNumber evidence="4">4.2.1.11</ecNumber>
    </recommendedName>
</protein>
<dbReference type="Gene3D" id="3.20.20.120">
    <property type="entry name" value="Enolase-like C-terminal domain"/>
    <property type="match status" value="1"/>
</dbReference>
<dbReference type="EC" id="4.2.1.11" evidence="4"/>
<dbReference type="InterPro" id="IPR000941">
    <property type="entry name" value="Enolase"/>
</dbReference>
<evidence type="ECO:0000256" key="5">
    <source>
        <dbReference type="ARBA" id="ARBA00022842"/>
    </source>
</evidence>
<comment type="similarity">
    <text evidence="3">Belongs to the enolase family.</text>
</comment>
<name>X0VQ18_9ZZZZ</name>
<dbReference type="SUPFAM" id="SSF51604">
    <property type="entry name" value="Enolase C-terminal domain-like"/>
    <property type="match status" value="1"/>
</dbReference>